<accession>A0A3B0QZ63</accession>
<dbReference type="EMBL" id="UOEC01000008">
    <property type="protein sequence ID" value="VAV86580.1"/>
    <property type="molecule type" value="Genomic_DNA"/>
</dbReference>
<organism evidence="1">
    <name type="scientific">hydrothermal vent metagenome</name>
    <dbReference type="NCBI Taxonomy" id="652676"/>
    <lineage>
        <taxon>unclassified sequences</taxon>
        <taxon>metagenomes</taxon>
        <taxon>ecological metagenomes</taxon>
    </lineage>
</organism>
<protein>
    <submittedName>
        <fullName evidence="1">Uncharacterized protein</fullName>
    </submittedName>
</protein>
<name>A0A3B0QZ63_9ZZZZ</name>
<evidence type="ECO:0000313" key="1">
    <source>
        <dbReference type="EMBL" id="VAV86580.1"/>
    </source>
</evidence>
<proteinExistence type="predicted"/>
<gene>
    <name evidence="1" type="ORF">MNBD_ALPHA08-2206</name>
</gene>
<reference evidence="1" key="1">
    <citation type="submission" date="2018-06" db="EMBL/GenBank/DDBJ databases">
        <authorList>
            <person name="Zhirakovskaya E."/>
        </authorList>
    </citation>
    <scope>NUCLEOTIDE SEQUENCE</scope>
</reference>
<dbReference type="AlphaFoldDB" id="A0A3B0QZ63"/>
<sequence>MANNDLASLRRDAHLPIRLNITATASTVDQVAAKLGAKRINCSAVELFCQQEEKVALLGQISGLGNIIKDVDVIPVSLEELYRHYSATLPEE</sequence>